<dbReference type="AlphaFoldDB" id="A0A2P5BNN1"/>
<organism evidence="2 3">
    <name type="scientific">Trema orientale</name>
    <name type="common">Charcoal tree</name>
    <name type="synonym">Celtis orientalis</name>
    <dbReference type="NCBI Taxonomy" id="63057"/>
    <lineage>
        <taxon>Eukaryota</taxon>
        <taxon>Viridiplantae</taxon>
        <taxon>Streptophyta</taxon>
        <taxon>Embryophyta</taxon>
        <taxon>Tracheophyta</taxon>
        <taxon>Spermatophyta</taxon>
        <taxon>Magnoliopsida</taxon>
        <taxon>eudicotyledons</taxon>
        <taxon>Gunneridae</taxon>
        <taxon>Pentapetalae</taxon>
        <taxon>rosids</taxon>
        <taxon>fabids</taxon>
        <taxon>Rosales</taxon>
        <taxon>Cannabaceae</taxon>
        <taxon>Trema</taxon>
    </lineage>
</organism>
<sequence>MANDAHTDVDVTIHAEPTTEDALRLSPSRRSSPLLRNDILIPNPPRPEERPSENLFSEIKAYIEHRLSLVESLFRSEIALLKSDVARIESKFNGDHGEIKVEQQVETEEQPGQQQSGTVVQQQPKFAEQPIQQPRQEPTLVRKRKPSHYISSPYTNPCRKTRYHHDKKLVYTPLWMIPKEKAEAFEKYLKSKGHMEEVMFGTRKRQQNYPDVIKQDSIILDDLFSQLALSNFTTHPNTPDEAQLRYIAGLSPNHWGRPWKGARKLYIILNLRDKYWVTVKANLEAYEIVVFDNNNIEVTIEKNMDEAMLPLCTMILVMLKIPRDFQHIVDHL</sequence>
<keyword evidence="3" id="KW-1185">Reference proteome</keyword>
<dbReference type="EMBL" id="JXTC01000486">
    <property type="protein sequence ID" value="PON50408.1"/>
    <property type="molecule type" value="Genomic_DNA"/>
</dbReference>
<gene>
    <name evidence="2" type="ORF">TorRG33x02_314560</name>
</gene>
<feature type="region of interest" description="Disordered" evidence="1">
    <location>
        <begin position="1"/>
        <end position="30"/>
    </location>
</feature>
<feature type="compositionally biased region" description="Basic and acidic residues" evidence="1">
    <location>
        <begin position="1"/>
        <end position="13"/>
    </location>
</feature>
<reference evidence="3" key="1">
    <citation type="submission" date="2016-06" db="EMBL/GenBank/DDBJ databases">
        <title>Parallel loss of symbiosis genes in relatives of nitrogen-fixing non-legume Parasponia.</title>
        <authorList>
            <person name="Van Velzen R."/>
            <person name="Holmer R."/>
            <person name="Bu F."/>
            <person name="Rutten L."/>
            <person name="Van Zeijl A."/>
            <person name="Liu W."/>
            <person name="Santuari L."/>
            <person name="Cao Q."/>
            <person name="Sharma T."/>
            <person name="Shen D."/>
            <person name="Roswanjaya Y."/>
            <person name="Wardhani T."/>
            <person name="Kalhor M.S."/>
            <person name="Jansen J."/>
            <person name="Van den Hoogen J."/>
            <person name="Gungor B."/>
            <person name="Hartog M."/>
            <person name="Hontelez J."/>
            <person name="Verver J."/>
            <person name="Yang W.-C."/>
            <person name="Schijlen E."/>
            <person name="Repin R."/>
            <person name="Schilthuizen M."/>
            <person name="Schranz E."/>
            <person name="Heidstra R."/>
            <person name="Miyata K."/>
            <person name="Fedorova E."/>
            <person name="Kohlen W."/>
            <person name="Bisseling T."/>
            <person name="Smit S."/>
            <person name="Geurts R."/>
        </authorList>
    </citation>
    <scope>NUCLEOTIDE SEQUENCE [LARGE SCALE GENOMIC DNA]</scope>
    <source>
        <strain evidence="3">cv. RG33-2</strain>
    </source>
</reference>
<comment type="caution">
    <text evidence="2">The sequence shown here is derived from an EMBL/GenBank/DDBJ whole genome shotgun (WGS) entry which is preliminary data.</text>
</comment>
<evidence type="ECO:0008006" key="4">
    <source>
        <dbReference type="Google" id="ProtNLM"/>
    </source>
</evidence>
<dbReference type="STRING" id="63057.A0A2P5BNN1"/>
<feature type="region of interest" description="Disordered" evidence="1">
    <location>
        <begin position="103"/>
        <end position="156"/>
    </location>
</feature>
<dbReference type="Proteomes" id="UP000237000">
    <property type="component" value="Unassembled WGS sequence"/>
</dbReference>
<evidence type="ECO:0000313" key="2">
    <source>
        <dbReference type="EMBL" id="PON50408.1"/>
    </source>
</evidence>
<evidence type="ECO:0000256" key="1">
    <source>
        <dbReference type="SAM" id="MobiDB-lite"/>
    </source>
</evidence>
<protein>
    <recommendedName>
        <fullName evidence="4">Ulp1 protease family, C-terminal catalytic domain containing protein</fullName>
    </recommendedName>
</protein>
<dbReference type="InParanoid" id="A0A2P5BNN1"/>
<accession>A0A2P5BNN1</accession>
<name>A0A2P5BNN1_TREOI</name>
<feature type="compositionally biased region" description="Low complexity" evidence="1">
    <location>
        <begin position="110"/>
        <end position="124"/>
    </location>
</feature>
<proteinExistence type="predicted"/>
<evidence type="ECO:0000313" key="3">
    <source>
        <dbReference type="Proteomes" id="UP000237000"/>
    </source>
</evidence>